<accession>A0A427YNC3</accession>
<feature type="compositionally biased region" description="Polar residues" evidence="1">
    <location>
        <begin position="199"/>
        <end position="208"/>
    </location>
</feature>
<evidence type="ECO:0000313" key="3">
    <source>
        <dbReference type="Proteomes" id="UP000279259"/>
    </source>
</evidence>
<evidence type="ECO:0000256" key="1">
    <source>
        <dbReference type="SAM" id="MobiDB-lite"/>
    </source>
</evidence>
<feature type="compositionally biased region" description="Low complexity" evidence="1">
    <location>
        <begin position="226"/>
        <end position="243"/>
    </location>
</feature>
<feature type="region of interest" description="Disordered" evidence="1">
    <location>
        <begin position="1"/>
        <end position="378"/>
    </location>
</feature>
<feature type="region of interest" description="Disordered" evidence="1">
    <location>
        <begin position="963"/>
        <end position="1052"/>
    </location>
</feature>
<comment type="caution">
    <text evidence="2">The sequence shown here is derived from an EMBL/GenBank/DDBJ whole genome shotgun (WGS) entry which is preliminary data.</text>
</comment>
<feature type="region of interest" description="Disordered" evidence="1">
    <location>
        <begin position="745"/>
        <end position="934"/>
    </location>
</feature>
<feature type="compositionally biased region" description="Basic residues" evidence="1">
    <location>
        <begin position="969"/>
        <end position="981"/>
    </location>
</feature>
<feature type="compositionally biased region" description="Low complexity" evidence="1">
    <location>
        <begin position="78"/>
        <end position="92"/>
    </location>
</feature>
<feature type="region of interest" description="Disordered" evidence="1">
    <location>
        <begin position="535"/>
        <end position="726"/>
    </location>
</feature>
<dbReference type="OrthoDB" id="10448144at2759"/>
<dbReference type="EMBL" id="RSCD01000005">
    <property type="protein sequence ID" value="RSH92575.1"/>
    <property type="molecule type" value="Genomic_DNA"/>
</dbReference>
<proteinExistence type="predicted"/>
<evidence type="ECO:0000313" key="2">
    <source>
        <dbReference type="EMBL" id="RSH92575.1"/>
    </source>
</evidence>
<keyword evidence="3" id="KW-1185">Reference proteome</keyword>
<feature type="compositionally biased region" description="Low complexity" evidence="1">
    <location>
        <begin position="134"/>
        <end position="152"/>
    </location>
</feature>
<feature type="compositionally biased region" description="Acidic residues" evidence="1">
    <location>
        <begin position="319"/>
        <end position="334"/>
    </location>
</feature>
<feature type="compositionally biased region" description="Acidic residues" evidence="1">
    <location>
        <begin position="796"/>
        <end position="812"/>
    </location>
</feature>
<feature type="region of interest" description="Disordered" evidence="1">
    <location>
        <begin position="455"/>
        <end position="515"/>
    </location>
</feature>
<feature type="compositionally biased region" description="Basic residues" evidence="1">
    <location>
        <begin position="610"/>
        <end position="621"/>
    </location>
</feature>
<feature type="compositionally biased region" description="Acidic residues" evidence="1">
    <location>
        <begin position="984"/>
        <end position="996"/>
    </location>
</feature>
<feature type="compositionally biased region" description="Basic residues" evidence="1">
    <location>
        <begin position="215"/>
        <end position="225"/>
    </location>
</feature>
<organism evidence="2 3">
    <name type="scientific">Saitozyma podzolica</name>
    <dbReference type="NCBI Taxonomy" id="1890683"/>
    <lineage>
        <taxon>Eukaryota</taxon>
        <taxon>Fungi</taxon>
        <taxon>Dikarya</taxon>
        <taxon>Basidiomycota</taxon>
        <taxon>Agaricomycotina</taxon>
        <taxon>Tremellomycetes</taxon>
        <taxon>Tremellales</taxon>
        <taxon>Trimorphomycetaceae</taxon>
        <taxon>Saitozyma</taxon>
    </lineage>
</organism>
<feature type="compositionally biased region" description="Basic residues" evidence="1">
    <location>
        <begin position="858"/>
        <end position="871"/>
    </location>
</feature>
<name>A0A427YNC3_9TREE</name>
<gene>
    <name evidence="2" type="ORF">EHS25_008020</name>
</gene>
<feature type="compositionally biased region" description="Acidic residues" evidence="1">
    <location>
        <begin position="778"/>
        <end position="787"/>
    </location>
</feature>
<sequence>MSFDVVDLPSLSLEPRCTPSQEYRPPVKSTKRKPIKRNFATARAERGHIRTHHAEVSTPGKTISVPKAQPSLTSTPRTAGQTPQAGQTTSAAVLHTPDPPRNPNTQSKRVSLAPTWRTRPNTPPPTVAQAQIRPNAINPTATGTPAPGTPIASVQPSPEKKTTPATAIANTTRGKGKSFVPPRPVGVMPITSHLPTPDKSPSVNQTHGGFTITPRRGRTGPRQKVKSLLLGTKPKTKTAPTPKSKSKQTHSQLPLHSGSKFQERKKVTGGKGRQAVKNGKEVDLDEAEDGEWDDHGMWKPAPASERATRPAGTALDIDQLAEDDKGGEEEENSEAVETLHQNVAKWLSDVESDTAEVPSAHSDPNAQASERTKRRLTLPARRKSAIQAISLEKERMPLSPLPTQGANHIDRDFLLDRPASSRRLDSNNLTAQLPSRSLSVDRQNDLVTDQQFGLFGKSPTPNFHNTAAFPSPPQTRQRSPFREEEALFLVHSDNGDDDDSEDEGSVNEPIRRPITRRSRDPRAIYALSRPFWYDSESRGSPPAGRSGLTPSVSSTKDCGYDENIPSGPKPRRHYPLSPSLAPSPAPAEKTNIRPSVSFAGRLIEQSPLVSRRKVTTFKSSRKSGAPPPLGERKRRRKSGSKIAGGKARETKRRREAEHKRTRARHSIVSKFIDDEAVEDNEEQEETEAGSDDHDERLRGTSVNIQASDGEDTLRTEGMANSGHGGRSALRRIGEVVVADDDPFAYMSGRLPPLRNRDILPQPYNAENVDASPLRLDHDEAEAEEDDGHDYRGAYEQFEEENGLQEEGEEGEAVDWIPGSGFDVTPPTQNPDSARPPEINGKKTRLGREGHALTALAAGRKHPSRARGKSKKAGSVSHWMPSDDENDEDEYEAMLQQVDLDEEAPSRKKVAGGNQRSRKRPWPHSLLAGDEDTEKLREVTKALPLQVDRSEKWEWDDTDAHAHEEWQARGGRRPNRPTRRHARPDEEDEDEEEEEEEMGIRKAGKLSLSRNDSVAEKQARYVSNLDHRGYTKSHRATARNDTIPPPKSTRRTLSHSEIATNLPNYVVNPIATVTYEDYRRQHLEDQAHGTPRAWAIDQRLVQSGIRAQGQAKLESLARKRVVRRERRFDPIRNRMAQTIRGLPVRQESSLEDPTTFDPNPISTIEQLHLPQAPHPPGGAIDSIHEEEVTDSRRKQDLGHNASFTFSATQEVEEVEAIAEREGLSEADLRKLLEEGALDDMGDLETTMVTDAQRGEYEGGLGSGMEMEGDPVTGEDFGSEEATTREIVAKAGQAPHDVVRAEAETGAGEKWGMSGLELGDHLLTRLKETVQLFQTPSEGR</sequence>
<dbReference type="Proteomes" id="UP000279259">
    <property type="component" value="Unassembled WGS sequence"/>
</dbReference>
<feature type="compositionally biased region" description="Acidic residues" evidence="1">
    <location>
        <begin position="495"/>
        <end position="505"/>
    </location>
</feature>
<feature type="compositionally biased region" description="Acidic residues" evidence="1">
    <location>
        <begin position="283"/>
        <end position="292"/>
    </location>
</feature>
<feature type="compositionally biased region" description="Acidic residues" evidence="1">
    <location>
        <begin position="881"/>
        <end position="891"/>
    </location>
</feature>
<protein>
    <submittedName>
        <fullName evidence="2">Uncharacterized protein</fullName>
    </submittedName>
</protein>
<reference evidence="2 3" key="1">
    <citation type="submission" date="2018-11" db="EMBL/GenBank/DDBJ databases">
        <title>Genome sequence of Saitozyma podzolica DSM 27192.</title>
        <authorList>
            <person name="Aliyu H."/>
            <person name="Gorte O."/>
            <person name="Ochsenreither K."/>
        </authorList>
    </citation>
    <scope>NUCLEOTIDE SEQUENCE [LARGE SCALE GENOMIC DNA]</scope>
    <source>
        <strain evidence="2 3">DSM 27192</strain>
    </source>
</reference>
<feature type="compositionally biased region" description="Polar residues" evidence="1">
    <location>
        <begin position="163"/>
        <end position="173"/>
    </location>
</feature>
<feature type="compositionally biased region" description="Basic and acidic residues" evidence="1">
    <location>
        <begin position="43"/>
        <end position="55"/>
    </location>
</feature>
<feature type="compositionally biased region" description="Basic and acidic residues" evidence="1">
    <location>
        <begin position="1012"/>
        <end position="1028"/>
    </location>
</feature>
<feature type="compositionally biased region" description="Acidic residues" evidence="1">
    <location>
        <begin position="674"/>
        <end position="689"/>
    </location>
</feature>
<feature type="region of interest" description="Disordered" evidence="1">
    <location>
        <begin position="1255"/>
        <end position="1275"/>
    </location>
</feature>
<feature type="compositionally biased region" description="Basic and acidic residues" evidence="1">
    <location>
        <begin position="646"/>
        <end position="658"/>
    </location>
</feature>